<proteinExistence type="predicted"/>
<dbReference type="AlphaFoldDB" id="A0A7W6RZI8"/>
<evidence type="ECO:0000313" key="2">
    <source>
        <dbReference type="EMBL" id="MBB4285447.1"/>
    </source>
</evidence>
<feature type="region of interest" description="Disordered" evidence="1">
    <location>
        <begin position="1"/>
        <end position="71"/>
    </location>
</feature>
<dbReference type="EMBL" id="JACIGI010000007">
    <property type="protein sequence ID" value="MBB4285447.1"/>
    <property type="molecule type" value="Genomic_DNA"/>
</dbReference>
<comment type="caution">
    <text evidence="2">The sequence shown here is derived from an EMBL/GenBank/DDBJ whole genome shotgun (WGS) entry which is preliminary data.</text>
</comment>
<organism evidence="2 3">
    <name type="scientific">Roseospira goensis</name>
    <dbReference type="NCBI Taxonomy" id="391922"/>
    <lineage>
        <taxon>Bacteria</taxon>
        <taxon>Pseudomonadati</taxon>
        <taxon>Pseudomonadota</taxon>
        <taxon>Alphaproteobacteria</taxon>
        <taxon>Rhodospirillales</taxon>
        <taxon>Rhodospirillaceae</taxon>
        <taxon>Roseospira</taxon>
    </lineage>
</organism>
<evidence type="ECO:0000313" key="3">
    <source>
        <dbReference type="Proteomes" id="UP000555728"/>
    </source>
</evidence>
<reference evidence="2 3" key="1">
    <citation type="submission" date="2020-08" db="EMBL/GenBank/DDBJ databases">
        <title>Genome sequencing of Purple Non-Sulfur Bacteria from various extreme environments.</title>
        <authorList>
            <person name="Mayer M."/>
        </authorList>
    </citation>
    <scope>NUCLEOTIDE SEQUENCE [LARGE SCALE GENOMIC DNA]</scope>
    <source>
        <strain evidence="2 3">JA135</strain>
    </source>
</reference>
<keyword evidence="3" id="KW-1185">Reference proteome</keyword>
<sequence length="71" mass="7529">MIDAFDMQSASLPTPGSPAPVVGWRPRGERGVARKRGAGGLDGRTVSRVGGGCRRVGHGRQRPEVANYQEV</sequence>
<name>A0A7W6RZI8_9PROT</name>
<dbReference type="Proteomes" id="UP000555728">
    <property type="component" value="Unassembled WGS sequence"/>
</dbReference>
<gene>
    <name evidence="2" type="ORF">GGD88_001165</name>
</gene>
<accession>A0A7W6RZI8</accession>
<protein>
    <submittedName>
        <fullName evidence="2">Uncharacterized protein</fullName>
    </submittedName>
</protein>
<evidence type="ECO:0000256" key="1">
    <source>
        <dbReference type="SAM" id="MobiDB-lite"/>
    </source>
</evidence>